<sequence length="450" mass="47462">MKQLTAGLLGLAIAGSLSSLAHAATPIRPLASNGTVDGEITSSTALNYSDGSRSQVFSLQLAAGQAVSLKLDGPLNGALSVFQRDILVNRSSGCGCGEGSGTQLSFRADKAGQYLVAVSGADARAFGPFHLSAEPIVAYDGKPLAAGQRITDWLLGSSQNYTLQVDQPGLYTINLESDAFDTRLELSGDSLSLEDDDGGNRTNSRLVTPLQPGSYTLTARSFSEENGAFYLDVRQTAIPEGMAFDDGSPLPVDGTVSGFIGSDETRSFVFSLPERRRVQFDASGSELDSYLTLQGPDFTLSDDDGGNGVDARLTQVLEPGEYNVSVRSMNSSGGIFQLATSTAPAPDGPAQPALVLGRETSGQLVSGLRNLYTLEIPRKGSYVIRMTGINGLDGMVTLMRDGEEVASQDDGDGSLDPNLEVELEPGRYVLMAHSFDASASGSYRLLVRRK</sequence>
<dbReference type="Gene3D" id="2.60.120.380">
    <property type="match status" value="3"/>
</dbReference>
<name>A0A1Y5Q1I9_9GAMM</name>
<keyword evidence="1" id="KW-0732">Signal</keyword>
<dbReference type="SUPFAM" id="SSF89260">
    <property type="entry name" value="Collagen-binding domain"/>
    <property type="match status" value="1"/>
</dbReference>
<gene>
    <name evidence="2" type="ORF">STPYR_11089</name>
</gene>
<proteinExistence type="predicted"/>
<feature type="chain" id="PRO_5012712207" description="ABC transporter substrate-binding protein" evidence="1">
    <location>
        <begin position="24"/>
        <end position="450"/>
    </location>
</feature>
<organism evidence="2">
    <name type="scientific">uncultured Stenotrophomonas sp</name>
    <dbReference type="NCBI Taxonomy" id="165438"/>
    <lineage>
        <taxon>Bacteria</taxon>
        <taxon>Pseudomonadati</taxon>
        <taxon>Pseudomonadota</taxon>
        <taxon>Gammaproteobacteria</taxon>
        <taxon>Lysobacterales</taxon>
        <taxon>Lysobacteraceae</taxon>
        <taxon>Stenotrophomonas</taxon>
        <taxon>environmental samples</taxon>
    </lineage>
</organism>
<feature type="signal peptide" evidence="1">
    <location>
        <begin position="1"/>
        <end position="23"/>
    </location>
</feature>
<dbReference type="EMBL" id="FLTS01000001">
    <property type="protein sequence ID" value="SBV36159.1"/>
    <property type="molecule type" value="Genomic_DNA"/>
</dbReference>
<evidence type="ECO:0000313" key="2">
    <source>
        <dbReference type="EMBL" id="SBV36159.1"/>
    </source>
</evidence>
<evidence type="ECO:0008006" key="3">
    <source>
        <dbReference type="Google" id="ProtNLM"/>
    </source>
</evidence>
<dbReference type="AlphaFoldDB" id="A0A1Y5Q1I9"/>
<evidence type="ECO:0000256" key="1">
    <source>
        <dbReference type="SAM" id="SignalP"/>
    </source>
</evidence>
<protein>
    <recommendedName>
        <fullName evidence="3">ABC transporter substrate-binding protein</fullName>
    </recommendedName>
</protein>
<accession>A0A1Y5Q1I9</accession>
<reference evidence="2" key="1">
    <citation type="submission" date="2016-03" db="EMBL/GenBank/DDBJ databases">
        <authorList>
            <person name="Ploux O."/>
        </authorList>
    </citation>
    <scope>NUCLEOTIDE SEQUENCE</scope>
    <source>
        <strain evidence="2">UC10</strain>
    </source>
</reference>